<evidence type="ECO:0000256" key="1">
    <source>
        <dbReference type="SAM" id="Phobius"/>
    </source>
</evidence>
<keyword evidence="1" id="KW-0472">Membrane</keyword>
<feature type="transmembrane region" description="Helical" evidence="1">
    <location>
        <begin position="17"/>
        <end position="38"/>
    </location>
</feature>
<dbReference type="GO" id="GO:0016787">
    <property type="term" value="F:hydrolase activity"/>
    <property type="evidence" value="ECO:0007669"/>
    <property type="project" value="InterPro"/>
</dbReference>
<dbReference type="SUPFAM" id="SSF53474">
    <property type="entry name" value="alpha/beta-Hydrolases"/>
    <property type="match status" value="1"/>
</dbReference>
<dbReference type="InterPro" id="IPR019421">
    <property type="entry name" value="7TM_GPCR_serpentine_rcpt_Srd"/>
</dbReference>
<feature type="domain" description="Dienelactone hydrolase" evidence="2">
    <location>
        <begin position="184"/>
        <end position="369"/>
    </location>
</feature>
<dbReference type="InterPro" id="IPR002925">
    <property type="entry name" value="Dienelactn_hydro"/>
</dbReference>
<feature type="transmembrane region" description="Helical" evidence="1">
    <location>
        <begin position="100"/>
        <end position="123"/>
    </location>
</feature>
<keyword evidence="1" id="KW-0812">Transmembrane</keyword>
<dbReference type="Pfam" id="PF10317">
    <property type="entry name" value="7TM_GPCR_Srd"/>
    <property type="match status" value="1"/>
</dbReference>
<feature type="transmembrane region" description="Helical" evidence="1">
    <location>
        <begin position="135"/>
        <end position="159"/>
    </location>
</feature>
<evidence type="ECO:0000313" key="3">
    <source>
        <dbReference type="PIR" id="H88208"/>
    </source>
</evidence>
<accession>Q7M3K8</accession>
<dbReference type="Gene3D" id="3.40.50.1820">
    <property type="entry name" value="alpha/beta hydrolase"/>
    <property type="match status" value="1"/>
</dbReference>
<name>Q7M3K8_CAEEL</name>
<dbReference type="InterPro" id="IPR029058">
    <property type="entry name" value="AB_hydrolase_fold"/>
</dbReference>
<sequence length="371" mass="41437">MSDRSNYSNRFVSYVNAYFHFFLVAGLTFQCILLYLIRTKSPASLDQLKYFLYNTAFVQILVIICGYFTQHRSLPNSTTFAVLANGPCRVFGTTVCFGGYHVFLGVTFCVALSISNTVIYRFLILRRRDITKKHLIYIIILSYVPGIITTYAPLILISFNLVSVFLTDEVTFYFEKLSKLLAQEHGYVALVTDIYGKGIRCTDISSAVTLLRPMTSDRNGKLKPRLEAALNALKSVPCVDKQKLGAFGFCIGGLCSLDCARYRFDGIRAVISFHGTLTPIEGIPLELLDDNSIQVHHGDADKHVSKVTVDAFHEEMRARNSDFVFISHGKAMHSFTDPESAGIAPSGVGYDANAEKRSWKATLEFLKEAFA</sequence>
<evidence type="ECO:0000259" key="2">
    <source>
        <dbReference type="Pfam" id="PF01738"/>
    </source>
</evidence>
<keyword evidence="1" id="KW-1133">Transmembrane helix</keyword>
<organism evidence="3">
    <name type="scientific">Caenorhabditis elegans</name>
    <dbReference type="NCBI Taxonomy" id="6239"/>
    <lineage>
        <taxon>Eukaryota</taxon>
        <taxon>Metazoa</taxon>
        <taxon>Ecdysozoa</taxon>
        <taxon>Nematoda</taxon>
        <taxon>Chromadorea</taxon>
        <taxon>Rhabditida</taxon>
        <taxon>Rhabditina</taxon>
        <taxon>Rhabditomorpha</taxon>
        <taxon>Rhabditoidea</taxon>
        <taxon>Rhabditidae</taxon>
        <taxon>Peloderinae</taxon>
        <taxon>Caenorhabditis</taxon>
    </lineage>
</organism>
<protein>
    <submittedName>
        <fullName evidence="3">Protein K02A2.1</fullName>
    </submittedName>
</protein>
<dbReference type="PIR" id="H88208">
    <property type="entry name" value="H88208"/>
</dbReference>
<feature type="transmembrane region" description="Helical" evidence="1">
    <location>
        <begin position="50"/>
        <end position="69"/>
    </location>
</feature>
<dbReference type="PANTHER" id="PTHR22946">
    <property type="entry name" value="DIENELACTONE HYDROLASE DOMAIN-CONTAINING PROTEIN-RELATED"/>
    <property type="match status" value="1"/>
</dbReference>
<dbReference type="ESTHER" id="caeel-q7m3k8">
    <property type="family name" value="Dienelactone_hydrolase"/>
</dbReference>
<dbReference type="AlphaFoldDB" id="Q7M3K8"/>
<dbReference type="InterPro" id="IPR050261">
    <property type="entry name" value="FrsA_esterase"/>
</dbReference>
<dbReference type="PANTHER" id="PTHR22946:SF2">
    <property type="entry name" value="DIENELACTONE HYDROLASE DOMAIN-CONTAINING PROTEIN"/>
    <property type="match status" value="1"/>
</dbReference>
<proteinExistence type="predicted"/>
<dbReference type="Pfam" id="PF01738">
    <property type="entry name" value="DLH"/>
    <property type="match status" value="1"/>
</dbReference>
<reference evidence="3" key="1">
    <citation type="journal article" date="1998" name="Science">
        <title>Genome sequence of the nematode C. elegans: a platform for investigating biology.</title>
        <authorList>
            <consortium name="The C. elegans sequencing consortium"/>
            <person name="Sulson J.E."/>
            <person name="Waterston R."/>
        </authorList>
    </citation>
    <scope>NUCLEOTIDE SEQUENCE</scope>
</reference>